<feature type="transmembrane region" description="Helical" evidence="1">
    <location>
        <begin position="82"/>
        <end position="99"/>
    </location>
</feature>
<evidence type="ECO:0000313" key="2">
    <source>
        <dbReference type="EMBL" id="KRM36768.1"/>
    </source>
</evidence>
<feature type="transmembrane region" description="Helical" evidence="1">
    <location>
        <begin position="37"/>
        <end position="53"/>
    </location>
</feature>
<keyword evidence="1" id="KW-0472">Membrane</keyword>
<dbReference type="EMBL" id="AZGA01000002">
    <property type="protein sequence ID" value="KRM36768.1"/>
    <property type="molecule type" value="Genomic_DNA"/>
</dbReference>
<protein>
    <submittedName>
        <fullName evidence="2">Uncharacterized protein</fullName>
    </submittedName>
</protein>
<evidence type="ECO:0000313" key="3">
    <source>
        <dbReference type="Proteomes" id="UP000051236"/>
    </source>
</evidence>
<reference evidence="2 3" key="1">
    <citation type="journal article" date="2015" name="Genome Announc.">
        <title>Expanding the biotechnology potential of lactobacilli through comparative genomics of 213 strains and associated genera.</title>
        <authorList>
            <person name="Sun Z."/>
            <person name="Harris H.M."/>
            <person name="McCann A."/>
            <person name="Guo C."/>
            <person name="Argimon S."/>
            <person name="Zhang W."/>
            <person name="Yang X."/>
            <person name="Jeffery I.B."/>
            <person name="Cooney J.C."/>
            <person name="Kagawa T.F."/>
            <person name="Liu W."/>
            <person name="Song Y."/>
            <person name="Salvetti E."/>
            <person name="Wrobel A."/>
            <person name="Rasinkangas P."/>
            <person name="Parkhill J."/>
            <person name="Rea M.C."/>
            <person name="O'Sullivan O."/>
            <person name="Ritari J."/>
            <person name="Douillard F.P."/>
            <person name="Paul Ross R."/>
            <person name="Yang R."/>
            <person name="Briner A.E."/>
            <person name="Felis G.E."/>
            <person name="de Vos W.M."/>
            <person name="Barrangou R."/>
            <person name="Klaenhammer T.R."/>
            <person name="Caufield P.W."/>
            <person name="Cui Y."/>
            <person name="Zhang H."/>
            <person name="O'Toole P.W."/>
        </authorList>
    </citation>
    <scope>NUCLEOTIDE SEQUENCE [LARGE SCALE GENOMIC DNA]</scope>
    <source>
        <strain evidence="2 3">DSM 18527</strain>
    </source>
</reference>
<sequence length="222" mass="25004">MKLNLQKDHWLHFLIALLIVLSYPLSLSHSFYGSDNIVNWLIVGLTISVLLLLNLPQTWPLYLLPLDLGICLFTLLKVSKTLALLLSGIILLAWGIRSLDPTTKLSQVLNVVTWFFLSFSLTILQTRLTSLTILVPLLLPFFIFILYCLLRHLKLSLVLATVLIMINSVIGYRYLSVMALLLTALTILALVFVSKLPKLASILPYTESFLIILLLINGFLSQ</sequence>
<keyword evidence="1" id="KW-1133">Transmembrane helix</keyword>
<dbReference type="Proteomes" id="UP000051236">
    <property type="component" value="Unassembled WGS sequence"/>
</dbReference>
<accession>X0PWD5</accession>
<comment type="caution">
    <text evidence="2">The sequence shown here is derived from an EMBL/GenBank/DDBJ whole genome shotgun (WGS) entry which is preliminary data.</text>
</comment>
<feature type="transmembrane region" description="Helical" evidence="1">
    <location>
        <begin position="199"/>
        <end position="220"/>
    </location>
</feature>
<dbReference type="RefSeq" id="WP_035456026.1">
    <property type="nucleotide sequence ID" value="NZ_AZGA01000002.1"/>
</dbReference>
<evidence type="ECO:0000256" key="1">
    <source>
        <dbReference type="SAM" id="Phobius"/>
    </source>
</evidence>
<gene>
    <name evidence="2" type="ORF">FC83_GL002646</name>
</gene>
<name>X0PWD5_9LACO</name>
<keyword evidence="3" id="KW-1185">Reference proteome</keyword>
<feature type="transmembrane region" description="Helical" evidence="1">
    <location>
        <begin position="108"/>
        <end position="125"/>
    </location>
</feature>
<organism evidence="2 3">
    <name type="scientific">Agrilactobacillus composti DSM 18527 = JCM 14202</name>
    <dbReference type="NCBI Taxonomy" id="1423734"/>
    <lineage>
        <taxon>Bacteria</taxon>
        <taxon>Bacillati</taxon>
        <taxon>Bacillota</taxon>
        <taxon>Bacilli</taxon>
        <taxon>Lactobacillales</taxon>
        <taxon>Lactobacillaceae</taxon>
        <taxon>Agrilactobacillus</taxon>
    </lineage>
</organism>
<proteinExistence type="predicted"/>
<keyword evidence="1" id="KW-0812">Transmembrane</keyword>
<feature type="transmembrane region" description="Helical" evidence="1">
    <location>
        <begin position="12"/>
        <end position="31"/>
    </location>
</feature>
<feature type="transmembrane region" description="Helical" evidence="1">
    <location>
        <begin position="131"/>
        <end position="150"/>
    </location>
</feature>
<dbReference type="PATRIC" id="fig|1423734.3.peg.2682"/>
<dbReference type="AlphaFoldDB" id="X0PWD5"/>
<feature type="transmembrane region" description="Helical" evidence="1">
    <location>
        <begin position="171"/>
        <end position="193"/>
    </location>
</feature>